<dbReference type="Proteomes" id="UP001189429">
    <property type="component" value="Unassembled WGS sequence"/>
</dbReference>
<reference evidence="2" key="1">
    <citation type="submission" date="2023-10" db="EMBL/GenBank/DDBJ databases">
        <authorList>
            <person name="Chen Y."/>
            <person name="Shah S."/>
            <person name="Dougan E. K."/>
            <person name="Thang M."/>
            <person name="Chan C."/>
        </authorList>
    </citation>
    <scope>NUCLEOTIDE SEQUENCE [LARGE SCALE GENOMIC DNA]</scope>
</reference>
<feature type="region of interest" description="Disordered" evidence="1">
    <location>
        <begin position="38"/>
        <end position="60"/>
    </location>
</feature>
<organism evidence="2 3">
    <name type="scientific">Prorocentrum cordatum</name>
    <dbReference type="NCBI Taxonomy" id="2364126"/>
    <lineage>
        <taxon>Eukaryota</taxon>
        <taxon>Sar</taxon>
        <taxon>Alveolata</taxon>
        <taxon>Dinophyceae</taxon>
        <taxon>Prorocentrales</taxon>
        <taxon>Prorocentraceae</taxon>
        <taxon>Prorocentrum</taxon>
    </lineage>
</organism>
<dbReference type="EMBL" id="CAUYUJ010019948">
    <property type="protein sequence ID" value="CAK0894767.1"/>
    <property type="molecule type" value="Genomic_DNA"/>
</dbReference>
<feature type="compositionally biased region" description="Low complexity" evidence="1">
    <location>
        <begin position="275"/>
        <end position="293"/>
    </location>
</feature>
<feature type="compositionally biased region" description="Polar residues" evidence="1">
    <location>
        <begin position="294"/>
        <end position="303"/>
    </location>
</feature>
<sequence length="374" mass="40871">MWKVNALHKVKAHQSLDEWTSEFDKMCRFGNHHADVGAKKPSGGEGYLGHPQPSAEDRDRLDPDIKLSRAVCQLAAKVLPSWPRLDLSEVSWTKPTVSFAVNSTSTRCQWTIIQNAQLASSPGFWKCTACGRVSRSPTDGPPPCAPLCQPISGLEAGALEKRGHSCITLSCYDQASLVVCTKCFCYSSHGRVAGLGGRCVGPTRSTFYNNWWPIRRGRHPKRPEVTVERGPWGRHSFGFVPDAEEEEVPAPSSEPPPTSASEEEEARGRRRAAIARRLLAAASGPPRGPPSLSQATGHVSQEASPALQELKAKALFVSKLPHRDEGDSSSDSRLGEKRLATGNPPASWRCPCGFPPFLSLQVFEFCWLWPACLP</sequence>
<proteinExistence type="predicted"/>
<evidence type="ECO:0000313" key="2">
    <source>
        <dbReference type="EMBL" id="CAK0894767.1"/>
    </source>
</evidence>
<evidence type="ECO:0000256" key="1">
    <source>
        <dbReference type="SAM" id="MobiDB-lite"/>
    </source>
</evidence>
<comment type="caution">
    <text evidence="2">The sequence shown here is derived from an EMBL/GenBank/DDBJ whole genome shotgun (WGS) entry which is preliminary data.</text>
</comment>
<gene>
    <name evidence="2" type="ORF">PCOR1329_LOCUS73717</name>
</gene>
<keyword evidence="3" id="KW-1185">Reference proteome</keyword>
<feature type="region of interest" description="Disordered" evidence="1">
    <location>
        <begin position="321"/>
        <end position="340"/>
    </location>
</feature>
<accession>A0ABN9X5U3</accession>
<name>A0ABN9X5U3_9DINO</name>
<evidence type="ECO:0000313" key="3">
    <source>
        <dbReference type="Proteomes" id="UP001189429"/>
    </source>
</evidence>
<protein>
    <submittedName>
        <fullName evidence="2">Uncharacterized protein</fullName>
    </submittedName>
</protein>
<feature type="region of interest" description="Disordered" evidence="1">
    <location>
        <begin position="218"/>
        <end position="305"/>
    </location>
</feature>